<dbReference type="RefSeq" id="XP_030833464.1">
    <property type="nucleotide sequence ID" value="XM_030977604.1"/>
</dbReference>
<protein>
    <recommendedName>
        <fullName evidence="2">Death domain-containing protein</fullName>
    </recommendedName>
</protein>
<dbReference type="InterPro" id="IPR000488">
    <property type="entry name" value="Death_dom"/>
</dbReference>
<dbReference type="OrthoDB" id="9892076at2759"/>
<accession>A0A7M7NAF8</accession>
<dbReference type="EnsemblMetazoa" id="XM_030977604">
    <property type="protein sequence ID" value="XP_030833464"/>
    <property type="gene ID" value="LOC105443692"/>
</dbReference>
<feature type="coiled-coil region" evidence="1">
    <location>
        <begin position="110"/>
        <end position="137"/>
    </location>
</feature>
<dbReference type="PROSITE" id="PS50017">
    <property type="entry name" value="DEATH_DOMAIN"/>
    <property type="match status" value="1"/>
</dbReference>
<dbReference type="GeneID" id="105443692"/>
<keyword evidence="1" id="KW-0175">Coiled coil</keyword>
<evidence type="ECO:0000313" key="3">
    <source>
        <dbReference type="EnsemblMetazoa" id="XP_030833464"/>
    </source>
</evidence>
<dbReference type="EnsemblMetazoa" id="XM_011677186">
    <property type="protein sequence ID" value="XP_011675488"/>
    <property type="gene ID" value="LOC105443692"/>
</dbReference>
<evidence type="ECO:0000259" key="2">
    <source>
        <dbReference type="PROSITE" id="PS50017"/>
    </source>
</evidence>
<dbReference type="GO" id="GO:0007165">
    <property type="term" value="P:signal transduction"/>
    <property type="evidence" value="ECO:0007669"/>
    <property type="project" value="InterPro"/>
</dbReference>
<dbReference type="SUPFAM" id="SSF47986">
    <property type="entry name" value="DEATH domain"/>
    <property type="match status" value="1"/>
</dbReference>
<reference evidence="4" key="1">
    <citation type="submission" date="2015-02" db="EMBL/GenBank/DDBJ databases">
        <title>Genome sequencing for Strongylocentrotus purpuratus.</title>
        <authorList>
            <person name="Murali S."/>
            <person name="Liu Y."/>
            <person name="Vee V."/>
            <person name="English A."/>
            <person name="Wang M."/>
            <person name="Skinner E."/>
            <person name="Han Y."/>
            <person name="Muzny D.M."/>
            <person name="Worley K.C."/>
            <person name="Gibbs R.A."/>
        </authorList>
    </citation>
    <scope>NUCLEOTIDE SEQUENCE</scope>
</reference>
<evidence type="ECO:0000313" key="4">
    <source>
        <dbReference type="Proteomes" id="UP000007110"/>
    </source>
</evidence>
<dbReference type="InParanoid" id="A0A7M7NAF8"/>
<feature type="domain" description="Death" evidence="2">
    <location>
        <begin position="28"/>
        <end position="96"/>
    </location>
</feature>
<evidence type="ECO:0000256" key="1">
    <source>
        <dbReference type="SAM" id="Coils"/>
    </source>
</evidence>
<dbReference type="Proteomes" id="UP000007110">
    <property type="component" value="Unassembled WGS sequence"/>
</dbReference>
<proteinExistence type="predicted"/>
<name>A0A7M7NAF8_STRPU</name>
<keyword evidence="4" id="KW-1185">Reference proteome</keyword>
<organism evidence="3 4">
    <name type="scientific">Strongylocentrotus purpuratus</name>
    <name type="common">Purple sea urchin</name>
    <dbReference type="NCBI Taxonomy" id="7668"/>
    <lineage>
        <taxon>Eukaryota</taxon>
        <taxon>Metazoa</taxon>
        <taxon>Echinodermata</taxon>
        <taxon>Eleutherozoa</taxon>
        <taxon>Echinozoa</taxon>
        <taxon>Echinoidea</taxon>
        <taxon>Euechinoidea</taxon>
        <taxon>Echinacea</taxon>
        <taxon>Camarodonta</taxon>
        <taxon>Echinidea</taxon>
        <taxon>Strongylocentrotidae</taxon>
        <taxon>Strongylocentrotus</taxon>
    </lineage>
</organism>
<dbReference type="CDD" id="cd01670">
    <property type="entry name" value="Death"/>
    <property type="match status" value="1"/>
</dbReference>
<dbReference type="RefSeq" id="XP_011675488.2">
    <property type="nucleotide sequence ID" value="XM_011677186.2"/>
</dbReference>
<dbReference type="Gene3D" id="1.10.533.10">
    <property type="entry name" value="Death Domain, Fas"/>
    <property type="match status" value="1"/>
</dbReference>
<reference evidence="3" key="2">
    <citation type="submission" date="2021-01" db="UniProtKB">
        <authorList>
            <consortium name="EnsemblMetazoa"/>
        </authorList>
    </citation>
    <scope>IDENTIFICATION</scope>
</reference>
<dbReference type="InterPro" id="IPR011029">
    <property type="entry name" value="DEATH-like_dom_sf"/>
</dbReference>
<dbReference type="KEGG" id="spu:105443692"/>
<dbReference type="AlphaFoldDB" id="A0A7M7NAF8"/>
<sequence>MSSMSEQDFWRVLTHIAENMKTDEETGKLGLELGIPQYDIEGSKVANRHGIVYEGTFNMLKKWSRLQHQETSLRILRQALERVRRIDLCESMDRGESTSSIPDVAAFAFAETESNELSNIKEKLGKLREDLKNYRKHDKTRPEVVRIGLYGVIGCGKSAFADSIKQAFTGTYEYCAGEMPMATQGTKIKQKIPITDRIHIMDDRGTRGLDVRLIREELIPQICGKRGVDNRKRITGGTVIHCPVFVCTFKPFGIRHLDVLEPFIQEFSRAVIDLYGRHMMVVVLHKEYLQQNGMLTDVKERFESGTGVPVDNFWIFENYTRNNHEHNDEKSIDFLKFLKRCVLVGEMNNDYIIQKSAEKQSPLDRLLTWYHTS</sequence>